<protein>
    <submittedName>
        <fullName evidence="1">(raccoon dog) hypothetical protein</fullName>
    </submittedName>
</protein>
<accession>A0A811YGU8</accession>
<dbReference type="EMBL" id="CAJHUB010000676">
    <property type="protein sequence ID" value="CAD7676154.1"/>
    <property type="molecule type" value="Genomic_DNA"/>
</dbReference>
<gene>
    <name evidence="1" type="ORF">NYPRO_LOCUS8949</name>
</gene>
<sequence>MPGPKAGAKPLSHPGIPVIFLFDTDILSWLFGHVLALTVSQNFLVFDDLNSFEEHCAKPLSHLGCPEFLIIDEQRKWFLEMESTPGEDAVKIVEMTTKDLEYYLHLVDRAAAGFQRIDSNFERSATV</sequence>
<keyword evidence="2" id="KW-1185">Reference proteome</keyword>
<proteinExistence type="predicted"/>
<reference evidence="1" key="1">
    <citation type="submission" date="2020-12" db="EMBL/GenBank/DDBJ databases">
        <authorList>
            <consortium name="Molecular Ecology Group"/>
        </authorList>
    </citation>
    <scope>NUCLEOTIDE SEQUENCE</scope>
    <source>
        <strain evidence="1">TBG_1078</strain>
    </source>
</reference>
<dbReference type="Proteomes" id="UP000645828">
    <property type="component" value="Unassembled WGS sequence"/>
</dbReference>
<evidence type="ECO:0000313" key="2">
    <source>
        <dbReference type="Proteomes" id="UP000645828"/>
    </source>
</evidence>
<dbReference type="AlphaFoldDB" id="A0A811YGU8"/>
<organism evidence="1 2">
    <name type="scientific">Nyctereutes procyonoides</name>
    <name type="common">Raccoon dog</name>
    <name type="synonym">Canis procyonoides</name>
    <dbReference type="NCBI Taxonomy" id="34880"/>
    <lineage>
        <taxon>Eukaryota</taxon>
        <taxon>Metazoa</taxon>
        <taxon>Chordata</taxon>
        <taxon>Craniata</taxon>
        <taxon>Vertebrata</taxon>
        <taxon>Euteleostomi</taxon>
        <taxon>Mammalia</taxon>
        <taxon>Eutheria</taxon>
        <taxon>Laurasiatheria</taxon>
        <taxon>Carnivora</taxon>
        <taxon>Caniformia</taxon>
        <taxon>Canidae</taxon>
        <taxon>Nyctereutes</taxon>
    </lineage>
</organism>
<name>A0A811YGU8_NYCPR</name>
<comment type="caution">
    <text evidence="1">The sequence shown here is derived from an EMBL/GenBank/DDBJ whole genome shotgun (WGS) entry which is preliminary data.</text>
</comment>
<evidence type="ECO:0000313" key="1">
    <source>
        <dbReference type="EMBL" id="CAD7676154.1"/>
    </source>
</evidence>